<dbReference type="PATRIC" id="fig|702453.3.peg.2712"/>
<proteinExistence type="predicted"/>
<evidence type="ECO:0000313" key="1">
    <source>
        <dbReference type="EMBL" id="EFR98652.1"/>
    </source>
</evidence>
<comment type="caution">
    <text evidence="1">The sequence shown here is derived from an EMBL/GenBank/DDBJ whole genome shotgun (WGS) entry which is preliminary data.</text>
</comment>
<dbReference type="AlphaFoldDB" id="E3ZUP5"/>
<organism evidence="1">
    <name type="scientific">Listeria seeligeri FSL N1-067</name>
    <dbReference type="NCBI Taxonomy" id="702453"/>
    <lineage>
        <taxon>Bacteria</taxon>
        <taxon>Bacillati</taxon>
        <taxon>Bacillota</taxon>
        <taxon>Bacilli</taxon>
        <taxon>Bacillales</taxon>
        <taxon>Listeriaceae</taxon>
        <taxon>Listeria</taxon>
    </lineage>
</organism>
<reference evidence="1" key="1">
    <citation type="journal article" date="2010" name="Microbiol. Resour. Announc.">
        <title>Comparative genomics of the bacterial genus Listeria: Genome evolution is characterized by limited gene acquisition and limited gene loss.</title>
        <authorList>
            <person name="den Bakker H.C."/>
            <person name="Cummings C.A."/>
            <person name="Ferreira V."/>
            <person name="Vatta P."/>
            <person name="Orsi R.H."/>
            <person name="Degoricija L."/>
            <person name="Barker M."/>
            <person name="Petrauskene O."/>
            <person name="Furtado M.R."/>
            <person name="Wiedmann M."/>
        </authorList>
    </citation>
    <scope>NUCLEOTIDE SEQUENCE [LARGE SCALE GENOMIC DNA]</scope>
    <source>
        <strain evidence="1">FSL N1-067</strain>
    </source>
</reference>
<sequence length="46" mass="5020">MHGMKKNDSVPEQQKVNKQMLSILAYLDMNPEAAADVTGGDIDDTV</sequence>
<dbReference type="HOGENOM" id="CLU_3185480_0_0_9"/>
<accession>E3ZUP5</accession>
<name>E3ZUP5_LISSE</name>
<protein>
    <submittedName>
        <fullName evidence="1">Putative phage terminase, small subunit</fullName>
    </submittedName>
</protein>
<dbReference type="EMBL" id="ADXJ01001353">
    <property type="protein sequence ID" value="EFR98652.1"/>
    <property type="molecule type" value="Genomic_DNA"/>
</dbReference>
<gene>
    <name evidence="1" type="ORF">NT03LS_3449</name>
</gene>
<dbReference type="Proteomes" id="UP000004302">
    <property type="component" value="Chromosome"/>
</dbReference>